<feature type="signal peptide" evidence="2">
    <location>
        <begin position="1"/>
        <end position="22"/>
    </location>
</feature>
<gene>
    <name evidence="3" type="ORF">F3Y22_tig00111843pilonHSYRG00017</name>
</gene>
<dbReference type="Proteomes" id="UP000436088">
    <property type="component" value="Unassembled WGS sequence"/>
</dbReference>
<evidence type="ECO:0000313" key="4">
    <source>
        <dbReference type="Proteomes" id="UP000436088"/>
    </source>
</evidence>
<feature type="region of interest" description="Disordered" evidence="1">
    <location>
        <begin position="58"/>
        <end position="86"/>
    </location>
</feature>
<reference evidence="3" key="1">
    <citation type="submission" date="2019-09" db="EMBL/GenBank/DDBJ databases">
        <title>Draft genome information of white flower Hibiscus syriacus.</title>
        <authorList>
            <person name="Kim Y.-M."/>
        </authorList>
    </citation>
    <scope>NUCLEOTIDE SEQUENCE [LARGE SCALE GENOMIC DNA]</scope>
    <source>
        <strain evidence="3">YM2019G1</strain>
    </source>
</reference>
<proteinExistence type="predicted"/>
<feature type="chain" id="PRO_5025410967" evidence="2">
    <location>
        <begin position="23"/>
        <end position="86"/>
    </location>
</feature>
<dbReference type="EMBL" id="VEPZ02001447">
    <property type="protein sequence ID" value="KAE8672343.1"/>
    <property type="molecule type" value="Genomic_DNA"/>
</dbReference>
<dbReference type="InterPro" id="IPR055317">
    <property type="entry name" value="CLE14-like"/>
</dbReference>
<dbReference type="PANTHER" id="PTHR35472">
    <property type="match status" value="1"/>
</dbReference>
<evidence type="ECO:0000256" key="2">
    <source>
        <dbReference type="SAM" id="SignalP"/>
    </source>
</evidence>
<evidence type="ECO:0000313" key="3">
    <source>
        <dbReference type="EMBL" id="KAE8672343.1"/>
    </source>
</evidence>
<protein>
    <submittedName>
        <fullName evidence="3">Uncharacterized protein</fullName>
    </submittedName>
</protein>
<organism evidence="3 4">
    <name type="scientific">Hibiscus syriacus</name>
    <name type="common">Rose of Sharon</name>
    <dbReference type="NCBI Taxonomy" id="106335"/>
    <lineage>
        <taxon>Eukaryota</taxon>
        <taxon>Viridiplantae</taxon>
        <taxon>Streptophyta</taxon>
        <taxon>Embryophyta</taxon>
        <taxon>Tracheophyta</taxon>
        <taxon>Spermatophyta</taxon>
        <taxon>Magnoliopsida</taxon>
        <taxon>eudicotyledons</taxon>
        <taxon>Gunneridae</taxon>
        <taxon>Pentapetalae</taxon>
        <taxon>rosids</taxon>
        <taxon>malvids</taxon>
        <taxon>Malvales</taxon>
        <taxon>Malvaceae</taxon>
        <taxon>Malvoideae</taxon>
        <taxon>Hibiscus</taxon>
    </lineage>
</organism>
<accession>A0A6A2XA55</accession>
<dbReference type="PANTHER" id="PTHR35472:SF3">
    <property type="entry name" value="CLAVATA3_ESR (CLE) GENE FAMILY MEMBER MTCLE05"/>
    <property type="match status" value="1"/>
</dbReference>
<dbReference type="AlphaFoldDB" id="A0A6A2XA55"/>
<comment type="caution">
    <text evidence="3">The sequence shown here is derived from an EMBL/GenBank/DDBJ whole genome shotgun (WGS) entry which is preliminary data.</text>
</comment>
<keyword evidence="4" id="KW-1185">Reference proteome</keyword>
<sequence>MKTPSYLSQFLAVMIILGFVQATSCRYLDPAASKEIDQRLGDKYSAIFKTSLSAIRSHGKPGTEQITSVHAVSRRLVPSGPNPLHN</sequence>
<name>A0A6A2XA55_HIBSY</name>
<keyword evidence="2" id="KW-0732">Signal</keyword>
<evidence type="ECO:0000256" key="1">
    <source>
        <dbReference type="SAM" id="MobiDB-lite"/>
    </source>
</evidence>